<comment type="caution">
    <text evidence="23">The sequence shown here is derived from an EMBL/GenBank/DDBJ whole genome shotgun (WGS) entry which is preliminary data.</text>
</comment>
<comment type="catalytic activity">
    <reaction evidence="13">
        <text>[mycoredoxin]-L-dithiol + a hydroperoxide = [mycoredoxin]-L-disulfide + an alcohol + H2O</text>
        <dbReference type="Rhea" id="RHEA:62640"/>
        <dbReference type="Rhea" id="RHEA-COMP:16137"/>
        <dbReference type="Rhea" id="RHEA-COMP:16138"/>
        <dbReference type="ChEBI" id="CHEBI:15377"/>
        <dbReference type="ChEBI" id="CHEBI:29950"/>
        <dbReference type="ChEBI" id="CHEBI:30879"/>
        <dbReference type="ChEBI" id="CHEBI:35924"/>
        <dbReference type="ChEBI" id="CHEBI:50058"/>
        <dbReference type="EC" id="1.11.1.29"/>
    </reaction>
</comment>
<evidence type="ECO:0000256" key="16">
    <source>
        <dbReference type="ARBA" id="ARBA00065226"/>
    </source>
</evidence>
<evidence type="ECO:0000313" key="24">
    <source>
        <dbReference type="Proteomes" id="UP000233781"/>
    </source>
</evidence>
<dbReference type="PIRSF" id="PIRSF000239">
    <property type="entry name" value="AHPC"/>
    <property type="match status" value="1"/>
</dbReference>
<comment type="function">
    <text evidence="1">Thiol-specific peroxidase that catalyzes the reduction of hydrogen peroxide and organic hydroperoxides to water and alcohols, respectively. Plays a role in cell protection against oxidative stress by detoxifying peroxides and as sensor of hydrogen peroxide-mediated signaling events.</text>
</comment>
<dbReference type="GO" id="GO:0045454">
    <property type="term" value="P:cell redox homeostasis"/>
    <property type="evidence" value="ECO:0007669"/>
    <property type="project" value="TreeGrafter"/>
</dbReference>
<dbReference type="PROSITE" id="PS51352">
    <property type="entry name" value="THIOREDOXIN_2"/>
    <property type="match status" value="1"/>
</dbReference>
<dbReference type="Pfam" id="PF00578">
    <property type="entry name" value="AhpC-TSA"/>
    <property type="match status" value="1"/>
</dbReference>
<evidence type="ECO:0000256" key="11">
    <source>
        <dbReference type="ARBA" id="ARBA00041373"/>
    </source>
</evidence>
<evidence type="ECO:0000256" key="19">
    <source>
        <dbReference type="ARBA" id="ARBA00082991"/>
    </source>
</evidence>
<proteinExistence type="inferred from homology"/>
<evidence type="ECO:0000256" key="12">
    <source>
        <dbReference type="ARBA" id="ARBA00049091"/>
    </source>
</evidence>
<evidence type="ECO:0000256" key="4">
    <source>
        <dbReference type="ARBA" id="ARBA00022559"/>
    </source>
</evidence>
<dbReference type="Proteomes" id="UP000233781">
    <property type="component" value="Unassembled WGS sequence"/>
</dbReference>
<comment type="function">
    <text evidence="14">Thiol-specific peroxidase that catalyzes the reduction of hydrogen peroxide and organic hydroperoxides to water and alcohols, respectively. Plays a role in cell protection against oxidative stress by detoxifying peroxides. May represent an important antioxidant defense against cytotoxic peroxides, especially peroxynitrite, which can be formed by activated macrophages during infection.</text>
</comment>
<evidence type="ECO:0000256" key="10">
    <source>
        <dbReference type="ARBA" id="ARBA00038489"/>
    </source>
</evidence>
<dbReference type="GO" id="GO:0008379">
    <property type="term" value="F:thioredoxin peroxidase activity"/>
    <property type="evidence" value="ECO:0007669"/>
    <property type="project" value="TreeGrafter"/>
</dbReference>
<dbReference type="Gene3D" id="3.40.30.10">
    <property type="entry name" value="Glutaredoxin"/>
    <property type="match status" value="1"/>
</dbReference>
<evidence type="ECO:0000256" key="14">
    <source>
        <dbReference type="ARBA" id="ARBA00056930"/>
    </source>
</evidence>
<evidence type="ECO:0000256" key="7">
    <source>
        <dbReference type="ARBA" id="ARBA00023157"/>
    </source>
</evidence>
<comment type="subunit">
    <text evidence="16">Homodimer. Forms both dimers and octamers; a tightly-associated dimer and a ring-like octamer.</text>
</comment>
<sequence length="159" mass="17178">MSAPDQPLGVGDLAPDFTLRDQNGADVSLSELTATRNVVVVFYPWAFSGICTGELDEIRDHLEHFVSDDLQVVCISCDAVYSARAWADIQGYFFPLLSDAWPHGRVARAYGVLDETTGAALRGTFLVGRDGRIAWTLVNGTGEPRDFSGLRLEAAGLSA</sequence>
<dbReference type="SUPFAM" id="SSF52833">
    <property type="entry name" value="Thioredoxin-like"/>
    <property type="match status" value="1"/>
</dbReference>
<dbReference type="InterPro" id="IPR013766">
    <property type="entry name" value="Thioredoxin_domain"/>
</dbReference>
<dbReference type="InterPro" id="IPR036249">
    <property type="entry name" value="Thioredoxin-like_sf"/>
</dbReference>
<protein>
    <recommendedName>
        <fullName evidence="18">Alkyl hydroperoxide reductase E</fullName>
        <ecNumber evidence="3">1.11.1.24</ecNumber>
        <ecNumber evidence="17">1.11.1.29</ecNumber>
    </recommendedName>
    <alternativeName>
        <fullName evidence="11">Bacterioferritin comigratory protein</fullName>
    </alternativeName>
    <alternativeName>
        <fullName evidence="19">Mycoredoxin-dependent peroxiredoxin</fullName>
    </alternativeName>
    <alternativeName>
        <fullName evidence="20">Peroxiredoxin AhpE</fullName>
    </alternativeName>
    <alternativeName>
        <fullName evidence="9">Thioredoxin peroxidase</fullName>
    </alternativeName>
</protein>
<name>A0A2N3YN11_9MICO</name>
<dbReference type="PANTHER" id="PTHR42801:SF20">
    <property type="entry name" value="ALKYL HYDROPEROXIDE REDUCTASE E"/>
    <property type="match status" value="1"/>
</dbReference>
<evidence type="ECO:0000256" key="13">
    <source>
        <dbReference type="ARBA" id="ARBA00052774"/>
    </source>
</evidence>
<dbReference type="OrthoDB" id="9812811at2"/>
<comment type="similarity">
    <text evidence="15">Belongs to the peroxiredoxin family. AhpE subfamily.</text>
</comment>
<dbReference type="AlphaFoldDB" id="A0A2N3YN11"/>
<evidence type="ECO:0000256" key="21">
    <source>
        <dbReference type="PIRSR" id="PIRSR000239-1"/>
    </source>
</evidence>
<dbReference type="InterPro" id="IPR000866">
    <property type="entry name" value="AhpC/TSA"/>
</dbReference>
<dbReference type="EC" id="1.11.1.24" evidence="3"/>
<dbReference type="CDD" id="cd03018">
    <property type="entry name" value="PRX_AhpE_like"/>
    <property type="match status" value="1"/>
</dbReference>
<dbReference type="InterPro" id="IPR024706">
    <property type="entry name" value="Peroxiredoxin_AhpC-typ"/>
</dbReference>
<dbReference type="EC" id="1.11.1.29" evidence="17"/>
<evidence type="ECO:0000256" key="9">
    <source>
        <dbReference type="ARBA" id="ARBA00032824"/>
    </source>
</evidence>
<feature type="domain" description="Thioredoxin" evidence="22">
    <location>
        <begin position="8"/>
        <end position="159"/>
    </location>
</feature>
<keyword evidence="8" id="KW-0676">Redox-active center</keyword>
<feature type="active site" description="Cysteine sulfenic acid (-SOH) intermediate; for peroxidase activity" evidence="21">
    <location>
        <position position="51"/>
    </location>
</feature>
<dbReference type="EMBL" id="PJNE01000001">
    <property type="protein sequence ID" value="PKW28252.1"/>
    <property type="molecule type" value="Genomic_DNA"/>
</dbReference>
<dbReference type="FunFam" id="3.40.30.10:FF:000118">
    <property type="entry name" value="Peroxiredoxin AhpE"/>
    <property type="match status" value="1"/>
</dbReference>
<dbReference type="GO" id="GO:0034599">
    <property type="term" value="P:cellular response to oxidative stress"/>
    <property type="evidence" value="ECO:0007669"/>
    <property type="project" value="TreeGrafter"/>
</dbReference>
<evidence type="ECO:0000313" key="23">
    <source>
        <dbReference type="EMBL" id="PKW28252.1"/>
    </source>
</evidence>
<keyword evidence="4" id="KW-0575">Peroxidase</keyword>
<keyword evidence="5" id="KW-0049">Antioxidant</keyword>
<keyword evidence="6" id="KW-0560">Oxidoreductase</keyword>
<comment type="catalytic activity">
    <reaction evidence="12">
        <text>a hydroperoxide + [thioredoxin]-dithiol = an alcohol + [thioredoxin]-disulfide + H2O</text>
        <dbReference type="Rhea" id="RHEA:62620"/>
        <dbReference type="Rhea" id="RHEA-COMP:10698"/>
        <dbReference type="Rhea" id="RHEA-COMP:10700"/>
        <dbReference type="ChEBI" id="CHEBI:15377"/>
        <dbReference type="ChEBI" id="CHEBI:29950"/>
        <dbReference type="ChEBI" id="CHEBI:30879"/>
        <dbReference type="ChEBI" id="CHEBI:35924"/>
        <dbReference type="ChEBI" id="CHEBI:50058"/>
        <dbReference type="EC" id="1.11.1.24"/>
    </reaction>
</comment>
<evidence type="ECO:0000256" key="3">
    <source>
        <dbReference type="ARBA" id="ARBA00013017"/>
    </source>
</evidence>
<organism evidence="23 24">
    <name type="scientific">Phycicoccus duodecadis</name>
    <dbReference type="NCBI Taxonomy" id="173053"/>
    <lineage>
        <taxon>Bacteria</taxon>
        <taxon>Bacillati</taxon>
        <taxon>Actinomycetota</taxon>
        <taxon>Actinomycetes</taxon>
        <taxon>Micrococcales</taxon>
        <taxon>Intrasporangiaceae</taxon>
        <taxon>Phycicoccus</taxon>
    </lineage>
</organism>
<evidence type="ECO:0000256" key="17">
    <source>
        <dbReference type="ARBA" id="ARBA00067009"/>
    </source>
</evidence>
<evidence type="ECO:0000256" key="6">
    <source>
        <dbReference type="ARBA" id="ARBA00023002"/>
    </source>
</evidence>
<dbReference type="PANTHER" id="PTHR42801">
    <property type="entry name" value="THIOREDOXIN-DEPENDENT PEROXIDE REDUCTASE"/>
    <property type="match status" value="1"/>
</dbReference>
<reference evidence="23 24" key="1">
    <citation type="submission" date="2017-12" db="EMBL/GenBank/DDBJ databases">
        <title>Sequencing the genomes of 1000 Actinobacteria strains.</title>
        <authorList>
            <person name="Klenk H.-P."/>
        </authorList>
    </citation>
    <scope>NUCLEOTIDE SEQUENCE [LARGE SCALE GENOMIC DNA]</scope>
    <source>
        <strain evidence="23 24">DSM 12806</strain>
    </source>
</reference>
<evidence type="ECO:0000256" key="2">
    <source>
        <dbReference type="ARBA" id="ARBA00011245"/>
    </source>
</evidence>
<keyword evidence="24" id="KW-1185">Reference proteome</keyword>
<comment type="similarity">
    <text evidence="10">Belongs to the peroxiredoxin family. BCP/PrxQ subfamily.</text>
</comment>
<dbReference type="GO" id="GO:0005737">
    <property type="term" value="C:cytoplasm"/>
    <property type="evidence" value="ECO:0007669"/>
    <property type="project" value="TreeGrafter"/>
</dbReference>
<evidence type="ECO:0000256" key="18">
    <source>
        <dbReference type="ARBA" id="ARBA00068979"/>
    </source>
</evidence>
<evidence type="ECO:0000256" key="15">
    <source>
        <dbReference type="ARBA" id="ARBA00060973"/>
    </source>
</evidence>
<keyword evidence="7" id="KW-1015">Disulfide bond</keyword>
<evidence type="ECO:0000256" key="20">
    <source>
        <dbReference type="ARBA" id="ARBA00083736"/>
    </source>
</evidence>
<accession>A0A2N3YN11</accession>
<evidence type="ECO:0000259" key="22">
    <source>
        <dbReference type="PROSITE" id="PS51352"/>
    </source>
</evidence>
<dbReference type="InterPro" id="IPR050924">
    <property type="entry name" value="Peroxiredoxin_BCP/PrxQ"/>
</dbReference>
<dbReference type="RefSeq" id="WP_101396812.1">
    <property type="nucleotide sequence ID" value="NZ_PJNE01000001.1"/>
</dbReference>
<gene>
    <name evidence="23" type="ORF">ATL31_3113</name>
</gene>
<evidence type="ECO:0000256" key="1">
    <source>
        <dbReference type="ARBA" id="ARBA00003330"/>
    </source>
</evidence>
<comment type="subunit">
    <text evidence="2">Monomer.</text>
</comment>
<evidence type="ECO:0000256" key="8">
    <source>
        <dbReference type="ARBA" id="ARBA00023284"/>
    </source>
</evidence>
<evidence type="ECO:0000256" key="5">
    <source>
        <dbReference type="ARBA" id="ARBA00022862"/>
    </source>
</evidence>